<dbReference type="Gene3D" id="3.30.565.10">
    <property type="entry name" value="Histidine kinase-like ATPase, C-terminal domain"/>
    <property type="match status" value="1"/>
</dbReference>
<accession>A0A016XKD0</accession>
<evidence type="ECO:0000313" key="1">
    <source>
        <dbReference type="EMBL" id="EYC52311.1"/>
    </source>
</evidence>
<evidence type="ECO:0000313" key="2">
    <source>
        <dbReference type="Proteomes" id="UP000023268"/>
    </source>
</evidence>
<dbReference type="AlphaFoldDB" id="A0A016XKD0"/>
<dbReference type="GO" id="GO:0016301">
    <property type="term" value="F:kinase activity"/>
    <property type="evidence" value="ECO:0007669"/>
    <property type="project" value="UniProtKB-KW"/>
</dbReference>
<comment type="caution">
    <text evidence="1">The sequence shown here is derived from an EMBL/GenBank/DDBJ whole genome shotgun (WGS) entry which is preliminary data.</text>
</comment>
<dbReference type="InterPro" id="IPR036890">
    <property type="entry name" value="HATPase_C_sf"/>
</dbReference>
<sequence length="54" mass="5158">MPGNGGRGSGIGLSLVAGIARLHGAAIVTGTDLDGQGFSVRVQFPAASIPPAAA</sequence>
<organism evidence="1 2">
    <name type="scientific">Hylemonella gracilis str. Niagara R</name>
    <dbReference type="NCBI Taxonomy" id="1458275"/>
    <lineage>
        <taxon>Bacteria</taxon>
        <taxon>Pseudomonadati</taxon>
        <taxon>Pseudomonadota</taxon>
        <taxon>Betaproteobacteria</taxon>
        <taxon>Burkholderiales</taxon>
        <taxon>Comamonadaceae</taxon>
        <taxon>Hylemonella</taxon>
    </lineage>
</organism>
<dbReference type="Proteomes" id="UP000023268">
    <property type="component" value="Unassembled WGS sequence"/>
</dbReference>
<proteinExistence type="predicted"/>
<name>A0A016XKD0_9BURK</name>
<protein>
    <submittedName>
        <fullName evidence="1">Histidine kinase</fullName>
    </submittedName>
</protein>
<keyword evidence="1" id="KW-0418">Kinase</keyword>
<reference evidence="1 2" key="1">
    <citation type="submission" date="2014-02" db="EMBL/GenBank/DDBJ databases">
        <title>Draft Genome of Hylemonella gracilis isolated from the Niagara River.</title>
        <authorList>
            <person name="Pawlowski D.R."/>
            <person name="Koudelka G.B."/>
        </authorList>
    </citation>
    <scope>NUCLEOTIDE SEQUENCE [LARGE SCALE GENOMIC DNA]</scope>
    <source>
        <strain evidence="1 2">Niagara R</strain>
    </source>
</reference>
<keyword evidence="1" id="KW-0808">Transferase</keyword>
<gene>
    <name evidence="1" type="ORF">AZ34_15445</name>
</gene>
<dbReference type="SUPFAM" id="SSF55874">
    <property type="entry name" value="ATPase domain of HSP90 chaperone/DNA topoisomerase II/histidine kinase"/>
    <property type="match status" value="1"/>
</dbReference>
<dbReference type="EMBL" id="JEMG01000001">
    <property type="protein sequence ID" value="EYC52311.1"/>
    <property type="molecule type" value="Genomic_DNA"/>
</dbReference>
<dbReference type="STRING" id="1458275.AZ34_15445"/>